<sequence length="256" mass="28484">MDSGPDPSLYPLHRCKTIHVVRHAQGLHNVEGEKNYKAYLNPEYLDAPLTQLGWQQVNYLRKHVHASGLSKRVELVVTSPLLRTLQTAVGVFGGEGFTDGMNALPLMVANVGNSGREAISSLNSPPFIAVEDCREHFIETDEDVLWKADVRETTEELAARGLKFLNWLWTRKEKEIAIVTHSGFLFHTLRAFGNDCHPLVKKEMGTRFANCELRSMVIVDRSMIGSDVSTTNYPGKIPSGLDIPSDVGEEESPNSI</sequence>
<dbReference type="Proteomes" id="UP000886885">
    <property type="component" value="Chromosome 1A"/>
</dbReference>
<evidence type="ECO:0000313" key="4">
    <source>
        <dbReference type="Proteomes" id="UP000886885"/>
    </source>
</evidence>
<comment type="caution">
    <text evidence="3">The sequence shown here is derived from an EMBL/GenBank/DDBJ whole genome shotgun (WGS) entry which is preliminary data.</text>
</comment>
<dbReference type="EMBL" id="JAAWWB010000001">
    <property type="protein sequence ID" value="KAG6793043.1"/>
    <property type="molecule type" value="Genomic_DNA"/>
</dbReference>
<gene>
    <name evidence="3" type="ORF">POTOM_002226</name>
</gene>
<evidence type="ECO:0000256" key="1">
    <source>
        <dbReference type="ARBA" id="ARBA00038362"/>
    </source>
</evidence>
<reference evidence="3" key="1">
    <citation type="journal article" date="2020" name="bioRxiv">
        <title>Hybrid origin of Populus tomentosa Carr. identified through genome sequencing and phylogenomic analysis.</title>
        <authorList>
            <person name="An X."/>
            <person name="Gao K."/>
            <person name="Chen Z."/>
            <person name="Li J."/>
            <person name="Yang X."/>
            <person name="Yang X."/>
            <person name="Zhou J."/>
            <person name="Guo T."/>
            <person name="Zhao T."/>
            <person name="Huang S."/>
            <person name="Miao D."/>
            <person name="Khan W.U."/>
            <person name="Rao P."/>
            <person name="Ye M."/>
            <person name="Lei B."/>
            <person name="Liao W."/>
            <person name="Wang J."/>
            <person name="Ji L."/>
            <person name="Li Y."/>
            <person name="Guo B."/>
            <person name="Mustafa N.S."/>
            <person name="Li S."/>
            <person name="Yun Q."/>
            <person name="Keller S.R."/>
            <person name="Mao J."/>
            <person name="Zhang R."/>
            <person name="Strauss S.H."/>
        </authorList>
    </citation>
    <scope>NUCLEOTIDE SEQUENCE</scope>
    <source>
        <strain evidence="3">GM15</strain>
        <tissue evidence="3">Leaf</tissue>
    </source>
</reference>
<dbReference type="CDD" id="cd07067">
    <property type="entry name" value="HP_PGM_like"/>
    <property type="match status" value="1"/>
</dbReference>
<feature type="region of interest" description="Disordered" evidence="2">
    <location>
        <begin position="235"/>
        <end position="256"/>
    </location>
</feature>
<dbReference type="PANTHER" id="PTHR48100:SF30">
    <property type="entry name" value="PHOSPHOGLYCERATE MUTASE-LIKE PROTEIN 1"/>
    <property type="match status" value="1"/>
</dbReference>
<dbReference type="InterPro" id="IPR013078">
    <property type="entry name" value="His_Pase_superF_clade-1"/>
</dbReference>
<proteinExistence type="inferred from homology"/>
<accession>A0A8X8DJC0</accession>
<dbReference type="Pfam" id="PF00300">
    <property type="entry name" value="His_Phos_1"/>
    <property type="match status" value="1"/>
</dbReference>
<dbReference type="InterPro" id="IPR050275">
    <property type="entry name" value="PGM_Phosphatase"/>
</dbReference>
<protein>
    <recommendedName>
        <fullName evidence="5">Phosphoglycerate mutase-like protein 1</fullName>
    </recommendedName>
</protein>
<comment type="similarity">
    <text evidence="1">Belongs to the phosphoglycerate mutase family.</text>
</comment>
<dbReference type="GO" id="GO:0016791">
    <property type="term" value="F:phosphatase activity"/>
    <property type="evidence" value="ECO:0007669"/>
    <property type="project" value="TreeGrafter"/>
</dbReference>
<dbReference type="GO" id="GO:0005737">
    <property type="term" value="C:cytoplasm"/>
    <property type="evidence" value="ECO:0007669"/>
    <property type="project" value="TreeGrafter"/>
</dbReference>
<dbReference type="OrthoDB" id="496981at2759"/>
<keyword evidence="4" id="KW-1185">Reference proteome</keyword>
<dbReference type="AlphaFoldDB" id="A0A8X8DJC0"/>
<name>A0A8X8DJC0_POPTO</name>
<evidence type="ECO:0008006" key="5">
    <source>
        <dbReference type="Google" id="ProtNLM"/>
    </source>
</evidence>
<feature type="compositionally biased region" description="Acidic residues" evidence="2">
    <location>
        <begin position="247"/>
        <end position="256"/>
    </location>
</feature>
<organism evidence="3 4">
    <name type="scientific">Populus tomentosa</name>
    <name type="common">Chinese white poplar</name>
    <dbReference type="NCBI Taxonomy" id="118781"/>
    <lineage>
        <taxon>Eukaryota</taxon>
        <taxon>Viridiplantae</taxon>
        <taxon>Streptophyta</taxon>
        <taxon>Embryophyta</taxon>
        <taxon>Tracheophyta</taxon>
        <taxon>Spermatophyta</taxon>
        <taxon>Magnoliopsida</taxon>
        <taxon>eudicotyledons</taxon>
        <taxon>Gunneridae</taxon>
        <taxon>Pentapetalae</taxon>
        <taxon>rosids</taxon>
        <taxon>fabids</taxon>
        <taxon>Malpighiales</taxon>
        <taxon>Salicaceae</taxon>
        <taxon>Saliceae</taxon>
        <taxon>Populus</taxon>
    </lineage>
</organism>
<dbReference type="SMART" id="SM00855">
    <property type="entry name" value="PGAM"/>
    <property type="match status" value="1"/>
</dbReference>
<dbReference type="PANTHER" id="PTHR48100">
    <property type="entry name" value="BROAD-SPECIFICITY PHOSPHATASE YOR283W-RELATED"/>
    <property type="match status" value="1"/>
</dbReference>
<evidence type="ECO:0000256" key="2">
    <source>
        <dbReference type="SAM" id="MobiDB-lite"/>
    </source>
</evidence>
<evidence type="ECO:0000313" key="3">
    <source>
        <dbReference type="EMBL" id="KAG6793043.1"/>
    </source>
</evidence>